<reference evidence="2 3" key="1">
    <citation type="submission" date="2019-08" db="EMBL/GenBank/DDBJ databases">
        <title>Pelomicrobium methylotrophicum gen. nov., sp. nov. a moderately thermophilic, facultatively anaerobic, lithoautotrophic and methylotrophic bacterium isolated from a terrestrial mud volcano.</title>
        <authorList>
            <person name="Slobodkina G.B."/>
            <person name="Merkel A.Y."/>
            <person name="Slobodkin A.I."/>
        </authorList>
    </citation>
    <scope>NUCLEOTIDE SEQUENCE [LARGE SCALE GENOMIC DNA]</scope>
    <source>
        <strain evidence="2 3">SM250</strain>
    </source>
</reference>
<dbReference type="RefSeq" id="WP_147799940.1">
    <property type="nucleotide sequence ID" value="NZ_VPFL01000012.1"/>
</dbReference>
<protein>
    <submittedName>
        <fullName evidence="2">Uncharacterized protein</fullName>
    </submittedName>
</protein>
<comment type="caution">
    <text evidence="2">The sequence shown here is derived from an EMBL/GenBank/DDBJ whole genome shotgun (WGS) entry which is preliminary data.</text>
</comment>
<dbReference type="InParanoid" id="A0A5C7EHK7"/>
<sequence>MLKSLNLPPGDLFLLDCPDHPPDVPGKVPVSAITQLRLCFFQSEIETFIRGPIEPTIKIFPELLVHGSSVDAPEGTHPPSGEGSPGGVDKTSVSANLHIIYADQDDEMNELKVIEGGRRILEEKLIKLLFTPGPVPSDEVERLNARLSSRANLKIVSDRREPDGPQSPLRGG</sequence>
<proteinExistence type="predicted"/>
<organism evidence="2 3">
    <name type="scientific">Pelomicrobium methylotrophicum</name>
    <dbReference type="NCBI Taxonomy" id="2602750"/>
    <lineage>
        <taxon>Bacteria</taxon>
        <taxon>Pseudomonadati</taxon>
        <taxon>Pseudomonadota</taxon>
        <taxon>Hydrogenophilia</taxon>
        <taxon>Hydrogenophilia incertae sedis</taxon>
        <taxon>Pelomicrobium</taxon>
    </lineage>
</organism>
<evidence type="ECO:0000256" key="1">
    <source>
        <dbReference type="SAM" id="MobiDB-lite"/>
    </source>
</evidence>
<evidence type="ECO:0000313" key="2">
    <source>
        <dbReference type="EMBL" id="TXF11541.1"/>
    </source>
</evidence>
<feature type="region of interest" description="Disordered" evidence="1">
    <location>
        <begin position="152"/>
        <end position="172"/>
    </location>
</feature>
<dbReference type="Proteomes" id="UP000321201">
    <property type="component" value="Unassembled WGS sequence"/>
</dbReference>
<evidence type="ECO:0000313" key="3">
    <source>
        <dbReference type="Proteomes" id="UP000321201"/>
    </source>
</evidence>
<keyword evidence="3" id="KW-1185">Reference proteome</keyword>
<feature type="region of interest" description="Disordered" evidence="1">
    <location>
        <begin position="70"/>
        <end position="89"/>
    </location>
</feature>
<dbReference type="AlphaFoldDB" id="A0A5C7EHK7"/>
<dbReference type="EMBL" id="VPFL01000012">
    <property type="protein sequence ID" value="TXF11541.1"/>
    <property type="molecule type" value="Genomic_DNA"/>
</dbReference>
<name>A0A5C7EHK7_9PROT</name>
<gene>
    <name evidence="2" type="ORF">FR698_09360</name>
</gene>
<accession>A0A5C7EHK7</accession>